<dbReference type="Proteomes" id="UP000627292">
    <property type="component" value="Unassembled WGS sequence"/>
</dbReference>
<name>A0A917MPN6_9BACT</name>
<reference evidence="2" key="2">
    <citation type="submission" date="2020-09" db="EMBL/GenBank/DDBJ databases">
        <authorList>
            <person name="Sun Q."/>
            <person name="Zhou Y."/>
        </authorList>
    </citation>
    <scope>NUCLEOTIDE SEQUENCE</scope>
    <source>
        <strain evidence="2">CGMCC 1.15290</strain>
    </source>
</reference>
<keyword evidence="3" id="KW-1185">Reference proteome</keyword>
<dbReference type="EMBL" id="BMIB01000001">
    <property type="protein sequence ID" value="GGH56601.1"/>
    <property type="molecule type" value="Genomic_DNA"/>
</dbReference>
<evidence type="ECO:0000313" key="2">
    <source>
        <dbReference type="EMBL" id="GGH56601.1"/>
    </source>
</evidence>
<feature type="compositionally biased region" description="Basic residues" evidence="1">
    <location>
        <begin position="9"/>
        <end position="20"/>
    </location>
</feature>
<protein>
    <recommendedName>
        <fullName evidence="4">DUF1801 domain-containing protein</fullName>
    </recommendedName>
</protein>
<proteinExistence type="predicted"/>
<feature type="region of interest" description="Disordered" evidence="1">
    <location>
        <begin position="1"/>
        <end position="48"/>
    </location>
</feature>
<reference evidence="2" key="1">
    <citation type="journal article" date="2014" name="Int. J. Syst. Evol. Microbiol.">
        <title>Complete genome sequence of Corynebacterium casei LMG S-19264T (=DSM 44701T), isolated from a smear-ripened cheese.</title>
        <authorList>
            <consortium name="US DOE Joint Genome Institute (JGI-PGF)"/>
            <person name="Walter F."/>
            <person name="Albersmeier A."/>
            <person name="Kalinowski J."/>
            <person name="Ruckert C."/>
        </authorList>
    </citation>
    <scope>NUCLEOTIDE SEQUENCE</scope>
    <source>
        <strain evidence="2">CGMCC 1.15290</strain>
    </source>
</reference>
<dbReference type="RefSeq" id="WP_188949502.1">
    <property type="nucleotide sequence ID" value="NZ_BMIB01000001.1"/>
</dbReference>
<evidence type="ECO:0008006" key="4">
    <source>
        <dbReference type="Google" id="ProtNLM"/>
    </source>
</evidence>
<evidence type="ECO:0000313" key="3">
    <source>
        <dbReference type="Proteomes" id="UP000627292"/>
    </source>
</evidence>
<dbReference type="AlphaFoldDB" id="A0A917MPN6"/>
<feature type="compositionally biased region" description="Low complexity" evidence="1">
    <location>
        <begin position="21"/>
        <end position="36"/>
    </location>
</feature>
<accession>A0A917MPN6</accession>
<comment type="caution">
    <text evidence="2">The sequence shown here is derived from an EMBL/GenBank/DDBJ whole genome shotgun (WGS) entry which is preliminary data.</text>
</comment>
<organism evidence="2 3">
    <name type="scientific">Filimonas zeae</name>
    <dbReference type="NCBI Taxonomy" id="1737353"/>
    <lineage>
        <taxon>Bacteria</taxon>
        <taxon>Pseudomonadati</taxon>
        <taxon>Bacteroidota</taxon>
        <taxon>Chitinophagia</taxon>
        <taxon>Chitinophagales</taxon>
        <taxon>Chitinophagaceae</taxon>
        <taxon>Filimonas</taxon>
    </lineage>
</organism>
<gene>
    <name evidence="2" type="ORF">GCM10011379_00380</name>
</gene>
<sequence length="174" mass="19104">MPASQPVKKAAKKAAKKAVPQKKVTPAAATPAASASEKSTGIKYADKSAGQPQLNPIFEELKALVIPYAKGTIALRGGSGGQLTLVSEKEVIVDGRKKPEMYFVAVLVQKGYVGFYFMPVYTEEEQKALFAPELLQLLKGKSCFHIKRWDATLKKQIKEALKKGYEVYKEKGWV</sequence>
<evidence type="ECO:0000256" key="1">
    <source>
        <dbReference type="SAM" id="MobiDB-lite"/>
    </source>
</evidence>